<organism evidence="1 2">
    <name type="scientific">Cryobacterium lyxosi</name>
    <dbReference type="NCBI Taxonomy" id="1259228"/>
    <lineage>
        <taxon>Bacteria</taxon>
        <taxon>Bacillati</taxon>
        <taxon>Actinomycetota</taxon>
        <taxon>Actinomycetes</taxon>
        <taxon>Micrococcales</taxon>
        <taxon>Microbacteriaceae</taxon>
        <taxon>Cryobacterium</taxon>
    </lineage>
</organism>
<protein>
    <submittedName>
        <fullName evidence="1">Uncharacterized protein</fullName>
    </submittedName>
</protein>
<sequence length="35" mass="3655">MVELTERMLAVIAALNVALAAPLEQNAATGRRCSA</sequence>
<accession>A0A4R8ZIV2</accession>
<dbReference type="AlphaFoldDB" id="A0A4R8ZIV2"/>
<keyword evidence="2" id="KW-1185">Reference proteome</keyword>
<proteinExistence type="predicted"/>
<reference evidence="1 2" key="1">
    <citation type="submission" date="2019-03" db="EMBL/GenBank/DDBJ databases">
        <title>Genomics of glacier-inhabiting Cryobacterium strains.</title>
        <authorList>
            <person name="Liu Q."/>
            <person name="Xin Y.-H."/>
        </authorList>
    </citation>
    <scope>NUCLEOTIDE SEQUENCE [LARGE SCALE GENOMIC DNA]</scope>
    <source>
        <strain evidence="1 2">TMT1-1</strain>
    </source>
</reference>
<gene>
    <name evidence="1" type="ORF">E3T27_05085</name>
</gene>
<evidence type="ECO:0000313" key="2">
    <source>
        <dbReference type="Proteomes" id="UP000298424"/>
    </source>
</evidence>
<evidence type="ECO:0000313" key="1">
    <source>
        <dbReference type="EMBL" id="TFD27174.1"/>
    </source>
</evidence>
<dbReference type="Proteomes" id="UP000298424">
    <property type="component" value="Unassembled WGS sequence"/>
</dbReference>
<dbReference type="EMBL" id="SOGT01000006">
    <property type="protein sequence ID" value="TFD27174.1"/>
    <property type="molecule type" value="Genomic_DNA"/>
</dbReference>
<name>A0A4R8ZIV2_9MICO</name>
<comment type="caution">
    <text evidence="1">The sequence shown here is derived from an EMBL/GenBank/DDBJ whole genome shotgun (WGS) entry which is preliminary data.</text>
</comment>